<keyword evidence="4" id="KW-0441">Lipid A biosynthesis</keyword>
<dbReference type="InterPro" id="IPR003758">
    <property type="entry name" value="LpxK"/>
</dbReference>
<evidence type="ECO:0000256" key="6">
    <source>
        <dbReference type="ARBA" id="ARBA00022741"/>
    </source>
</evidence>
<evidence type="ECO:0000256" key="3">
    <source>
        <dbReference type="ARBA" id="ARBA00022516"/>
    </source>
</evidence>
<evidence type="ECO:0000256" key="4">
    <source>
        <dbReference type="ARBA" id="ARBA00022556"/>
    </source>
</evidence>
<dbReference type="Pfam" id="PF02606">
    <property type="entry name" value="LpxK"/>
    <property type="match status" value="2"/>
</dbReference>
<keyword evidence="9" id="KW-0443">Lipid metabolism</keyword>
<keyword evidence="3" id="KW-0444">Lipid biosynthesis</keyword>
<accession>A0A1W1CI88</accession>
<evidence type="ECO:0000256" key="8">
    <source>
        <dbReference type="ARBA" id="ARBA00022840"/>
    </source>
</evidence>
<organism evidence="10">
    <name type="scientific">hydrothermal vent metagenome</name>
    <dbReference type="NCBI Taxonomy" id="652676"/>
    <lineage>
        <taxon>unclassified sequences</taxon>
        <taxon>metagenomes</taxon>
        <taxon>ecological metagenomes</taxon>
    </lineage>
</organism>
<reference evidence="10" key="1">
    <citation type="submission" date="2016-10" db="EMBL/GenBank/DDBJ databases">
        <authorList>
            <person name="de Groot N.N."/>
        </authorList>
    </citation>
    <scope>NUCLEOTIDE SEQUENCE</scope>
</reference>
<name>A0A1W1CI88_9ZZZZ</name>
<dbReference type="NCBIfam" id="NF001892">
    <property type="entry name" value="PRK00652.1-5"/>
    <property type="match status" value="1"/>
</dbReference>
<keyword evidence="5 10" id="KW-0808">Transferase</keyword>
<dbReference type="PANTHER" id="PTHR42724">
    <property type="entry name" value="TETRAACYLDISACCHARIDE 4'-KINASE"/>
    <property type="match status" value="1"/>
</dbReference>
<proteinExistence type="inferred from homology"/>
<evidence type="ECO:0000256" key="1">
    <source>
        <dbReference type="ARBA" id="ARBA00004870"/>
    </source>
</evidence>
<protein>
    <recommendedName>
        <fullName evidence="2">tetraacyldisaccharide 4'-kinase</fullName>
        <ecNumber evidence="2">2.7.1.130</ecNumber>
    </recommendedName>
</protein>
<dbReference type="AlphaFoldDB" id="A0A1W1CI88"/>
<dbReference type="GO" id="GO:0009245">
    <property type="term" value="P:lipid A biosynthetic process"/>
    <property type="evidence" value="ECO:0007669"/>
    <property type="project" value="UniProtKB-KW"/>
</dbReference>
<dbReference type="InterPro" id="IPR027417">
    <property type="entry name" value="P-loop_NTPase"/>
</dbReference>
<keyword evidence="6" id="KW-0547">Nucleotide-binding</keyword>
<dbReference type="GO" id="GO:0009244">
    <property type="term" value="P:lipopolysaccharide core region biosynthetic process"/>
    <property type="evidence" value="ECO:0007669"/>
    <property type="project" value="TreeGrafter"/>
</dbReference>
<dbReference type="GO" id="GO:0005524">
    <property type="term" value="F:ATP binding"/>
    <property type="evidence" value="ECO:0007669"/>
    <property type="project" value="UniProtKB-KW"/>
</dbReference>
<evidence type="ECO:0000313" key="10">
    <source>
        <dbReference type="EMBL" id="SFV65381.1"/>
    </source>
</evidence>
<gene>
    <name evidence="10" type="ORF">MNB_SV-13-1597</name>
</gene>
<keyword evidence="8" id="KW-0067">ATP-binding</keyword>
<evidence type="ECO:0000256" key="9">
    <source>
        <dbReference type="ARBA" id="ARBA00023098"/>
    </source>
</evidence>
<evidence type="ECO:0000256" key="2">
    <source>
        <dbReference type="ARBA" id="ARBA00012071"/>
    </source>
</evidence>
<dbReference type="UniPathway" id="UPA00359">
    <property type="reaction ID" value="UER00482"/>
</dbReference>
<dbReference type="PANTHER" id="PTHR42724:SF1">
    <property type="entry name" value="TETRAACYLDISACCHARIDE 4'-KINASE, MITOCHONDRIAL-RELATED"/>
    <property type="match status" value="1"/>
</dbReference>
<dbReference type="EC" id="2.7.1.130" evidence="2"/>
<dbReference type="SUPFAM" id="SSF52540">
    <property type="entry name" value="P-loop containing nucleoside triphosphate hydrolases"/>
    <property type="match status" value="1"/>
</dbReference>
<comment type="pathway">
    <text evidence="1">Glycolipid biosynthesis; lipid IV(A) biosynthesis; lipid IV(A) from (3R)-3-hydroxytetradecanoyl-[acyl-carrier-protein] and UDP-N-acetyl-alpha-D-glucosamine: step 6/6.</text>
</comment>
<dbReference type="GO" id="GO:0009029">
    <property type="term" value="F:lipid-A 4'-kinase activity"/>
    <property type="evidence" value="ECO:0007669"/>
    <property type="project" value="UniProtKB-EC"/>
</dbReference>
<dbReference type="HAMAP" id="MF_00409">
    <property type="entry name" value="LpxK"/>
    <property type="match status" value="1"/>
</dbReference>
<dbReference type="NCBIfam" id="TIGR00682">
    <property type="entry name" value="lpxK"/>
    <property type="match status" value="1"/>
</dbReference>
<sequence>MIRRLVSKKKAFPIPIISVGNLLVGGTGKTPFVIALAKRYDAVAIISRGYGRQSKGLIEVSREGQILSSIEESGDEAMLMALSLPNASVIVSENRVLAIELAIREGAKVILLDDAFSQVKMDKFEILLEPEKVYNFLPFPAGGFREFHFMKYYADIHLKEDRDFERKVSFENLSSKMLLVTAIANPKRLDKYLPKGVIAKIYLDDHAYFEEENLKKALVLRGATSLLVTEKDAVKMKDFNLPLSLMKLELSIEDKYFSIINKYIQRKRISPNER</sequence>
<dbReference type="EMBL" id="FPHM01000093">
    <property type="protein sequence ID" value="SFV65381.1"/>
    <property type="molecule type" value="Genomic_DNA"/>
</dbReference>
<evidence type="ECO:0000256" key="7">
    <source>
        <dbReference type="ARBA" id="ARBA00022777"/>
    </source>
</evidence>
<evidence type="ECO:0000256" key="5">
    <source>
        <dbReference type="ARBA" id="ARBA00022679"/>
    </source>
</evidence>
<keyword evidence="7 10" id="KW-0418">Kinase</keyword>
<dbReference type="GO" id="GO:0005886">
    <property type="term" value="C:plasma membrane"/>
    <property type="evidence" value="ECO:0007669"/>
    <property type="project" value="TreeGrafter"/>
</dbReference>